<evidence type="ECO:0000256" key="5">
    <source>
        <dbReference type="ARBA" id="ARBA00023242"/>
    </source>
</evidence>
<evidence type="ECO:0000313" key="9">
    <source>
        <dbReference type="EMBL" id="PON82899.1"/>
    </source>
</evidence>
<evidence type="ECO:0000256" key="6">
    <source>
        <dbReference type="SAM" id="Coils"/>
    </source>
</evidence>
<keyword evidence="2" id="KW-0805">Transcription regulation</keyword>
<evidence type="ECO:0000259" key="8">
    <source>
        <dbReference type="SMART" id="SM01019"/>
    </source>
</evidence>
<keyword evidence="6" id="KW-0175">Coiled coil</keyword>
<keyword evidence="5" id="KW-0539">Nucleus</keyword>
<feature type="compositionally biased region" description="Polar residues" evidence="7">
    <location>
        <begin position="280"/>
        <end position="294"/>
    </location>
</feature>
<evidence type="ECO:0000256" key="1">
    <source>
        <dbReference type="ARBA" id="ARBA00004123"/>
    </source>
</evidence>
<name>A0A2P5EBJ4_TREOI</name>
<sequence length="551" mass="62102">MGLVWARGTATMTLSFTLDQRGKNRKLFFSFREIPSDPINTLEVMIGRAAYCSSFLRYKLVQINSRRYAVRCIHLLHFPLSLAQSSTPHISEKMENNTNNGNDEKEFLFQKIMKKTDLKNKFLRLNKDDAEKFFGYLGEGETETRTIDFMDHWGNLQRFDYGRRKIDQCHAYVLGGANWRSYVSHSGLKEGRAVKFYRYGNRFFIEVENNRDGAVSLPGPGITASTGRDPIWVSLKLVKKIECILVASLENPYSKIEAATTLRSEFTGVISQPENTVVHSPVNPSIQTAPYTSLTGVPGATVTTPTNSPGAAENPSTSRRSQSPSAPAVPESITGGVEVPTSSLPSAVQTGRPNSGTIDWDDLIIDTDQDHQLLTNTNSVPSGHDDQRYLDQYMKYDQGFSNKLNSAQNEHVRLFVLHSVGSIMRILETNHIGEVGYDDLFSQINNYWSPISVFGLDLSPLKELVEVSLRKLCEFEQTKRQVDDDCKTVETIEKDAEVERKNLESAKHRLEEYTEQAREKKSRIEEGNNLLTRMRGSPLLSVVDDQYCAND</sequence>
<keyword evidence="4" id="KW-0804">Transcription</keyword>
<evidence type="ECO:0000256" key="3">
    <source>
        <dbReference type="ARBA" id="ARBA00023125"/>
    </source>
</evidence>
<feature type="compositionally biased region" description="Low complexity" evidence="7">
    <location>
        <begin position="295"/>
        <end position="306"/>
    </location>
</feature>
<protein>
    <submittedName>
        <fullName evidence="9">B3 DNA binding domain containing protein</fullName>
    </submittedName>
</protein>
<comment type="subcellular location">
    <subcellularLocation>
        <location evidence="1">Nucleus</location>
    </subcellularLocation>
</comment>
<dbReference type="Gene3D" id="2.40.330.10">
    <property type="entry name" value="DNA-binding pseudobarrel domain"/>
    <property type="match status" value="1"/>
</dbReference>
<feature type="domain" description="TF-B3" evidence="8">
    <location>
        <begin position="109"/>
        <end position="213"/>
    </location>
</feature>
<evidence type="ECO:0000313" key="10">
    <source>
        <dbReference type="Proteomes" id="UP000237000"/>
    </source>
</evidence>
<dbReference type="CDD" id="cd10017">
    <property type="entry name" value="B3_DNA"/>
    <property type="match status" value="1"/>
</dbReference>
<keyword evidence="10" id="KW-1185">Reference proteome</keyword>
<dbReference type="GO" id="GO:0005634">
    <property type="term" value="C:nucleus"/>
    <property type="evidence" value="ECO:0007669"/>
    <property type="project" value="UniProtKB-SubCell"/>
</dbReference>
<dbReference type="EMBL" id="JXTC01000187">
    <property type="protein sequence ID" value="PON82899.1"/>
    <property type="molecule type" value="Genomic_DNA"/>
</dbReference>
<dbReference type="InterPro" id="IPR015300">
    <property type="entry name" value="DNA-bd_pseudobarrel_sf"/>
</dbReference>
<dbReference type="InParanoid" id="A0A2P5EBJ4"/>
<feature type="compositionally biased region" description="Polar residues" evidence="7">
    <location>
        <begin position="340"/>
        <end position="356"/>
    </location>
</feature>
<gene>
    <name evidence="9" type="ORF">TorRG33x02_213100</name>
</gene>
<dbReference type="InterPro" id="IPR044800">
    <property type="entry name" value="LEC2-like"/>
</dbReference>
<accession>A0A2P5EBJ4</accession>
<evidence type="ECO:0000256" key="2">
    <source>
        <dbReference type="ARBA" id="ARBA00023015"/>
    </source>
</evidence>
<dbReference type="SUPFAM" id="SSF101936">
    <property type="entry name" value="DNA-binding pseudobarrel domain"/>
    <property type="match status" value="1"/>
</dbReference>
<feature type="region of interest" description="Disordered" evidence="7">
    <location>
        <begin position="280"/>
        <end position="359"/>
    </location>
</feature>
<evidence type="ECO:0000256" key="7">
    <source>
        <dbReference type="SAM" id="MobiDB-lite"/>
    </source>
</evidence>
<dbReference type="Proteomes" id="UP000237000">
    <property type="component" value="Unassembled WGS sequence"/>
</dbReference>
<dbReference type="PANTHER" id="PTHR31140">
    <property type="entry name" value="B3 DOMAIN-CONTAINING TRANSCRIPTION FACTOR ABI3"/>
    <property type="match status" value="1"/>
</dbReference>
<dbReference type="AlphaFoldDB" id="A0A2P5EBJ4"/>
<dbReference type="OrthoDB" id="10385224at2759"/>
<feature type="coiled-coil region" evidence="6">
    <location>
        <begin position="489"/>
        <end position="530"/>
    </location>
</feature>
<dbReference type="SMART" id="SM01019">
    <property type="entry name" value="B3"/>
    <property type="match status" value="1"/>
</dbReference>
<dbReference type="InterPro" id="IPR003340">
    <property type="entry name" value="B3_DNA-bd"/>
</dbReference>
<feature type="compositionally biased region" description="Polar residues" evidence="7">
    <location>
        <begin position="314"/>
        <end position="325"/>
    </location>
</feature>
<proteinExistence type="predicted"/>
<dbReference type="PANTHER" id="PTHR31140:SF139">
    <property type="entry name" value="B3 DOMAIN-CONTAINING PROTEIN OS02G0455900-RELATED"/>
    <property type="match status" value="1"/>
</dbReference>
<organism evidence="9 10">
    <name type="scientific">Trema orientale</name>
    <name type="common">Charcoal tree</name>
    <name type="synonym">Celtis orientalis</name>
    <dbReference type="NCBI Taxonomy" id="63057"/>
    <lineage>
        <taxon>Eukaryota</taxon>
        <taxon>Viridiplantae</taxon>
        <taxon>Streptophyta</taxon>
        <taxon>Embryophyta</taxon>
        <taxon>Tracheophyta</taxon>
        <taxon>Spermatophyta</taxon>
        <taxon>Magnoliopsida</taxon>
        <taxon>eudicotyledons</taxon>
        <taxon>Gunneridae</taxon>
        <taxon>Pentapetalae</taxon>
        <taxon>rosids</taxon>
        <taxon>fabids</taxon>
        <taxon>Rosales</taxon>
        <taxon>Cannabaceae</taxon>
        <taxon>Trema</taxon>
    </lineage>
</organism>
<reference evidence="10" key="1">
    <citation type="submission" date="2016-06" db="EMBL/GenBank/DDBJ databases">
        <title>Parallel loss of symbiosis genes in relatives of nitrogen-fixing non-legume Parasponia.</title>
        <authorList>
            <person name="Van Velzen R."/>
            <person name="Holmer R."/>
            <person name="Bu F."/>
            <person name="Rutten L."/>
            <person name="Van Zeijl A."/>
            <person name="Liu W."/>
            <person name="Santuari L."/>
            <person name="Cao Q."/>
            <person name="Sharma T."/>
            <person name="Shen D."/>
            <person name="Roswanjaya Y."/>
            <person name="Wardhani T."/>
            <person name="Kalhor M.S."/>
            <person name="Jansen J."/>
            <person name="Van den Hoogen J."/>
            <person name="Gungor B."/>
            <person name="Hartog M."/>
            <person name="Hontelez J."/>
            <person name="Verver J."/>
            <person name="Yang W.-C."/>
            <person name="Schijlen E."/>
            <person name="Repin R."/>
            <person name="Schilthuizen M."/>
            <person name="Schranz E."/>
            <person name="Heidstra R."/>
            <person name="Miyata K."/>
            <person name="Fedorova E."/>
            <person name="Kohlen W."/>
            <person name="Bisseling T."/>
            <person name="Smit S."/>
            <person name="Geurts R."/>
        </authorList>
    </citation>
    <scope>NUCLEOTIDE SEQUENCE [LARGE SCALE GENOMIC DNA]</scope>
    <source>
        <strain evidence="10">cv. RG33-2</strain>
    </source>
</reference>
<dbReference type="GO" id="GO:0003700">
    <property type="term" value="F:DNA-binding transcription factor activity"/>
    <property type="evidence" value="ECO:0007669"/>
    <property type="project" value="InterPro"/>
</dbReference>
<evidence type="ECO:0000256" key="4">
    <source>
        <dbReference type="ARBA" id="ARBA00023163"/>
    </source>
</evidence>
<comment type="caution">
    <text evidence="9">The sequence shown here is derived from an EMBL/GenBank/DDBJ whole genome shotgun (WGS) entry which is preliminary data.</text>
</comment>
<dbReference type="GO" id="GO:0003677">
    <property type="term" value="F:DNA binding"/>
    <property type="evidence" value="ECO:0007669"/>
    <property type="project" value="UniProtKB-KW"/>
</dbReference>
<keyword evidence="3" id="KW-0238">DNA-binding</keyword>